<dbReference type="Gene3D" id="3.40.50.300">
    <property type="entry name" value="P-loop containing nucleotide triphosphate hydrolases"/>
    <property type="match status" value="1"/>
</dbReference>
<dbReference type="GO" id="GO:0003689">
    <property type="term" value="F:DNA clamp loader activity"/>
    <property type="evidence" value="ECO:0007669"/>
    <property type="project" value="TreeGrafter"/>
</dbReference>
<reference evidence="5" key="1">
    <citation type="journal article" date="2020" name="Nature">
        <title>Giant virus diversity and host interactions through global metagenomics.</title>
        <authorList>
            <person name="Schulz F."/>
            <person name="Roux S."/>
            <person name="Paez-Espino D."/>
            <person name="Jungbluth S."/>
            <person name="Walsh D.A."/>
            <person name="Denef V.J."/>
            <person name="McMahon K.D."/>
            <person name="Konstantinidis K.T."/>
            <person name="Eloe-Fadrosh E.A."/>
            <person name="Kyrpides N.C."/>
            <person name="Woyke T."/>
        </authorList>
    </citation>
    <scope>NUCLEOTIDE SEQUENCE</scope>
    <source>
        <strain evidence="5">GVMAG-M-3300023174-176</strain>
    </source>
</reference>
<dbReference type="AlphaFoldDB" id="A0A6C0DH94"/>
<dbReference type="GO" id="GO:0005524">
    <property type="term" value="F:ATP binding"/>
    <property type="evidence" value="ECO:0007669"/>
    <property type="project" value="UniProtKB-KW"/>
</dbReference>
<keyword evidence="2" id="KW-0547">Nucleotide-binding</keyword>
<dbReference type="Pfam" id="PF00004">
    <property type="entry name" value="AAA"/>
    <property type="match status" value="1"/>
</dbReference>
<dbReference type="GO" id="GO:0005663">
    <property type="term" value="C:DNA replication factor C complex"/>
    <property type="evidence" value="ECO:0007669"/>
    <property type="project" value="TreeGrafter"/>
</dbReference>
<evidence type="ECO:0000256" key="2">
    <source>
        <dbReference type="ARBA" id="ARBA00022741"/>
    </source>
</evidence>
<evidence type="ECO:0000256" key="3">
    <source>
        <dbReference type="ARBA" id="ARBA00022840"/>
    </source>
</evidence>
<dbReference type="GO" id="GO:0016887">
    <property type="term" value="F:ATP hydrolysis activity"/>
    <property type="evidence" value="ECO:0007669"/>
    <property type="project" value="InterPro"/>
</dbReference>
<organism evidence="5">
    <name type="scientific">viral metagenome</name>
    <dbReference type="NCBI Taxonomy" id="1070528"/>
    <lineage>
        <taxon>unclassified sequences</taxon>
        <taxon>metagenomes</taxon>
        <taxon>organismal metagenomes</taxon>
    </lineage>
</organism>
<dbReference type="PANTHER" id="PTHR11669">
    <property type="entry name" value="REPLICATION FACTOR C / DNA POLYMERASE III GAMMA-TAU SUBUNIT"/>
    <property type="match status" value="1"/>
</dbReference>
<sequence>MNNSHSDGSPIIVTGPSGSGKSYWIQEYAQSQKKQLITCPCRKDRTLREGRQKLHVLGKRREAVILWLEGADDLTPEAQAFLRRILETHSSDVQFVLECRDPGKLQEPIRSRCQIFRKTMPTRSELEGWIMRSYKGIDIGSIFDYLNLDEYSYRRIKHCIFLQLQSPDLWRQVVQHRREERLATLTPKADLVPTYQSKAYNPEAFLRTVDMRLYGECLERGGSVWAFLSSALSSDQILNTVLKE</sequence>
<dbReference type="SUPFAM" id="SSF52540">
    <property type="entry name" value="P-loop containing nucleoside triphosphate hydrolases"/>
    <property type="match status" value="1"/>
</dbReference>
<accession>A0A6C0DH94</accession>
<proteinExistence type="predicted"/>
<dbReference type="InterPro" id="IPR050238">
    <property type="entry name" value="DNA_Rep/Repair_Clamp_Loader"/>
</dbReference>
<protein>
    <recommendedName>
        <fullName evidence="4">ATPase AAA-type core domain-containing protein</fullName>
    </recommendedName>
</protein>
<dbReference type="GO" id="GO:0006261">
    <property type="term" value="P:DNA-templated DNA replication"/>
    <property type="evidence" value="ECO:0007669"/>
    <property type="project" value="TreeGrafter"/>
</dbReference>
<dbReference type="EMBL" id="MN739613">
    <property type="protein sequence ID" value="QHT15630.1"/>
    <property type="molecule type" value="Genomic_DNA"/>
</dbReference>
<evidence type="ECO:0000256" key="1">
    <source>
        <dbReference type="ARBA" id="ARBA00022705"/>
    </source>
</evidence>
<evidence type="ECO:0000313" key="5">
    <source>
        <dbReference type="EMBL" id="QHT15630.1"/>
    </source>
</evidence>
<keyword evidence="1" id="KW-0235">DNA replication</keyword>
<dbReference type="PANTHER" id="PTHR11669:SF20">
    <property type="entry name" value="REPLICATION FACTOR C SUBUNIT 4"/>
    <property type="match status" value="1"/>
</dbReference>
<dbReference type="GO" id="GO:0006281">
    <property type="term" value="P:DNA repair"/>
    <property type="evidence" value="ECO:0007669"/>
    <property type="project" value="TreeGrafter"/>
</dbReference>
<evidence type="ECO:0000259" key="4">
    <source>
        <dbReference type="Pfam" id="PF00004"/>
    </source>
</evidence>
<keyword evidence="3" id="KW-0067">ATP-binding</keyword>
<name>A0A6C0DH94_9ZZZZ</name>
<feature type="domain" description="ATPase AAA-type core" evidence="4">
    <location>
        <begin position="11"/>
        <end position="116"/>
    </location>
</feature>
<dbReference type="InterPro" id="IPR003959">
    <property type="entry name" value="ATPase_AAA_core"/>
</dbReference>
<dbReference type="InterPro" id="IPR027417">
    <property type="entry name" value="P-loop_NTPase"/>
</dbReference>